<dbReference type="AlphaFoldDB" id="G4T658"/>
<dbReference type="PANTHER" id="PTHR14773:SF0">
    <property type="entry name" value="WD REPEAT-CONTAINING PROTEIN 76"/>
    <property type="match status" value="1"/>
</dbReference>
<comment type="function">
    <text evidence="8">DNA-binding protein that binds to both single- and double-stranded DNA. Binds preferentially to UV-damaged DNA. May be involved in DNA-metabolic processes.</text>
</comment>
<dbReference type="STRING" id="1109443.G4T658"/>
<accession>G4T658</accession>
<dbReference type="GO" id="GO:0006974">
    <property type="term" value="P:DNA damage response"/>
    <property type="evidence" value="ECO:0007669"/>
    <property type="project" value="UniProtKB-KW"/>
</dbReference>
<dbReference type="PANTHER" id="PTHR14773">
    <property type="entry name" value="WD REPEAT-CONTAINING PROTEIN 76"/>
    <property type="match status" value="1"/>
</dbReference>
<evidence type="ECO:0000256" key="3">
    <source>
        <dbReference type="ARBA" id="ARBA00022574"/>
    </source>
</evidence>
<evidence type="ECO:0000256" key="1">
    <source>
        <dbReference type="ARBA" id="ARBA00005434"/>
    </source>
</evidence>
<dbReference type="OMA" id="DPNTLYW"/>
<feature type="compositionally biased region" description="Polar residues" evidence="9">
    <location>
        <begin position="175"/>
        <end position="186"/>
    </location>
</feature>
<comment type="similarity">
    <text evidence="1 8">Belongs to the WD repeat DDB2/WDR76 family.</text>
</comment>
<feature type="compositionally biased region" description="Basic residues" evidence="9">
    <location>
        <begin position="49"/>
        <end position="68"/>
    </location>
</feature>
<evidence type="ECO:0000256" key="8">
    <source>
        <dbReference type="RuleBase" id="RU365004"/>
    </source>
</evidence>
<keyword evidence="5 8" id="KW-0227">DNA damage</keyword>
<feature type="compositionally biased region" description="Basic and acidic residues" evidence="9">
    <location>
        <begin position="95"/>
        <end position="155"/>
    </location>
</feature>
<evidence type="ECO:0000313" key="10">
    <source>
        <dbReference type="EMBL" id="CCA66801.1"/>
    </source>
</evidence>
<dbReference type="PROSITE" id="PS50294">
    <property type="entry name" value="WD_REPEATS_REGION"/>
    <property type="match status" value="1"/>
</dbReference>
<dbReference type="InterPro" id="IPR001680">
    <property type="entry name" value="WD40_rpt"/>
</dbReference>
<feature type="repeat" description="WD" evidence="7">
    <location>
        <begin position="513"/>
        <end position="546"/>
    </location>
</feature>
<evidence type="ECO:0000256" key="2">
    <source>
        <dbReference type="ARBA" id="ARBA00021132"/>
    </source>
</evidence>
<dbReference type="GO" id="GO:2000001">
    <property type="term" value="P:regulation of DNA damage checkpoint"/>
    <property type="evidence" value="ECO:0007669"/>
    <property type="project" value="TreeGrafter"/>
</dbReference>
<keyword evidence="3 7" id="KW-0853">WD repeat</keyword>
<dbReference type="PROSITE" id="PS00678">
    <property type="entry name" value="WD_REPEATS_1"/>
    <property type="match status" value="2"/>
</dbReference>
<evidence type="ECO:0000256" key="9">
    <source>
        <dbReference type="SAM" id="MobiDB-lite"/>
    </source>
</evidence>
<evidence type="ECO:0000256" key="5">
    <source>
        <dbReference type="ARBA" id="ARBA00022763"/>
    </source>
</evidence>
<dbReference type="GO" id="GO:0003677">
    <property type="term" value="F:DNA binding"/>
    <property type="evidence" value="ECO:0007669"/>
    <property type="project" value="UniProtKB-UniRule"/>
</dbReference>
<comment type="caution">
    <text evidence="10">The sequence shown here is derived from an EMBL/GenBank/DDBJ whole genome shotgun (WGS) entry which is preliminary data.</text>
</comment>
<dbReference type="InterPro" id="IPR036322">
    <property type="entry name" value="WD40_repeat_dom_sf"/>
</dbReference>
<dbReference type="Proteomes" id="UP000007148">
    <property type="component" value="Unassembled WGS sequence"/>
</dbReference>
<dbReference type="EMBL" id="CAFZ01000006">
    <property type="protein sequence ID" value="CCA66801.1"/>
    <property type="molecule type" value="Genomic_DNA"/>
</dbReference>
<protein>
    <recommendedName>
        <fullName evidence="2 8">DNA damage-binding protein CMR1</fullName>
    </recommendedName>
</protein>
<keyword evidence="4" id="KW-0677">Repeat</keyword>
<keyword evidence="6 8" id="KW-0238">DNA-binding</keyword>
<dbReference type="SMART" id="SM00320">
    <property type="entry name" value="WD40"/>
    <property type="match status" value="5"/>
</dbReference>
<keyword evidence="11" id="KW-1185">Reference proteome</keyword>
<dbReference type="GO" id="GO:0005634">
    <property type="term" value="C:nucleus"/>
    <property type="evidence" value="ECO:0007669"/>
    <property type="project" value="TreeGrafter"/>
</dbReference>
<feature type="region of interest" description="Disordered" evidence="9">
    <location>
        <begin position="30"/>
        <end position="215"/>
    </location>
</feature>
<evidence type="ECO:0000256" key="7">
    <source>
        <dbReference type="PROSITE-ProRule" id="PRU00221"/>
    </source>
</evidence>
<sequence length="655" mass="73238">MPSTLTDYERIRQQNIEANRVLLQQLDLDEGPSSLGFVPIAKQASKPAAAKKAKTTAKPVQPRKRKRTAKDDGEDSDNSSVEEVIRRSTRRTRRRTVDPNETPEERAKREQEEEARALEEEKARLAEIERTRKANEPRHDDVPLSKLLEDVDAEKRSRKRRTTRGVQRELEDLTEGNSLEASTTASDAGPPLTEDAMSVQGDDEAAEDAKVSPEEQSLLNLLRDVSLGGRDASDGANKAQIEKQKLKSEMTKMRVVARAKVTNDRVYSMEYHPDKHKDLLFYGDKHGLLGIWDPLAPTPDELEEEDDEKKASSDQGQFWRLQVHWPATSKSSISCVKFSSNDAHSVYTSSYDCTIRRTDFTKGISTELYAIDDVLISSFDFSVTSPGIAGNELWISDAKGGVSHLDLRASRHEARRYQLSVKDKIGCVSLNPVDGWSLLASSNDRTLKLWDTRQLLAMPKPKATRSSSFDANAAIVEPLETDYDDVSEWMKESTSKKGSKSQSTGHTGTLRGHWAHGFSVTSAYWDPSGTKIVSISYDDKLRLWDLPRKYLLPDEPLKSFRPAVQIEHDCQTGRWVTPLKARWSQNSEAYPYFSVGDMKHSLKLFAADGELLAALKDSDKITAVQAVTATHPAYINRAASGNASGRCVLWSSEKV</sequence>
<name>G4T658_SERID</name>
<dbReference type="InParanoid" id="G4T658"/>
<dbReference type="InterPro" id="IPR050853">
    <property type="entry name" value="WD_repeat_DNA-damage-binding"/>
</dbReference>
<gene>
    <name evidence="10" type="ORF">PIIN_00564</name>
</gene>
<dbReference type="eggNOG" id="KOG4328">
    <property type="taxonomic scope" value="Eukaryota"/>
</dbReference>
<evidence type="ECO:0000313" key="11">
    <source>
        <dbReference type="Proteomes" id="UP000007148"/>
    </source>
</evidence>
<dbReference type="Gene3D" id="2.130.10.10">
    <property type="entry name" value="YVTN repeat-like/Quinoprotein amine dehydrogenase"/>
    <property type="match status" value="1"/>
</dbReference>
<dbReference type="Pfam" id="PF00400">
    <property type="entry name" value="WD40"/>
    <property type="match status" value="3"/>
</dbReference>
<reference evidence="10 11" key="1">
    <citation type="journal article" date="2011" name="PLoS Pathog.">
        <title>Endophytic Life Strategies Decoded by Genome and Transcriptome Analyses of the Mutualistic Root Symbiont Piriformospora indica.</title>
        <authorList>
            <person name="Zuccaro A."/>
            <person name="Lahrmann U."/>
            <person name="Guldener U."/>
            <person name="Langen G."/>
            <person name="Pfiffi S."/>
            <person name="Biedenkopf D."/>
            <person name="Wong P."/>
            <person name="Samans B."/>
            <person name="Grimm C."/>
            <person name="Basiewicz M."/>
            <person name="Murat C."/>
            <person name="Martin F."/>
            <person name="Kogel K.H."/>
        </authorList>
    </citation>
    <scope>NUCLEOTIDE SEQUENCE [LARGE SCALE GENOMIC DNA]</scope>
    <source>
        <strain evidence="10 11">DSM 11827</strain>
    </source>
</reference>
<dbReference type="PROSITE" id="PS50082">
    <property type="entry name" value="WD_REPEATS_2"/>
    <property type="match status" value="1"/>
</dbReference>
<dbReference type="InterPro" id="IPR015943">
    <property type="entry name" value="WD40/YVTN_repeat-like_dom_sf"/>
</dbReference>
<evidence type="ECO:0000256" key="4">
    <source>
        <dbReference type="ARBA" id="ARBA00022737"/>
    </source>
</evidence>
<dbReference type="InterPro" id="IPR019775">
    <property type="entry name" value="WD40_repeat_CS"/>
</dbReference>
<organism evidence="10 11">
    <name type="scientific">Serendipita indica (strain DSM 11827)</name>
    <name type="common">Root endophyte fungus</name>
    <name type="synonym">Piriformospora indica</name>
    <dbReference type="NCBI Taxonomy" id="1109443"/>
    <lineage>
        <taxon>Eukaryota</taxon>
        <taxon>Fungi</taxon>
        <taxon>Dikarya</taxon>
        <taxon>Basidiomycota</taxon>
        <taxon>Agaricomycotina</taxon>
        <taxon>Agaricomycetes</taxon>
        <taxon>Sebacinales</taxon>
        <taxon>Serendipitaceae</taxon>
        <taxon>Serendipita</taxon>
    </lineage>
</organism>
<evidence type="ECO:0000256" key="6">
    <source>
        <dbReference type="ARBA" id="ARBA00023125"/>
    </source>
</evidence>
<proteinExistence type="inferred from homology"/>
<dbReference type="SUPFAM" id="SSF50978">
    <property type="entry name" value="WD40 repeat-like"/>
    <property type="match status" value="1"/>
</dbReference>
<dbReference type="HOGENOM" id="CLU_017019_1_0_1"/>
<dbReference type="OrthoDB" id="9890280at2759"/>